<dbReference type="GO" id="GO:0004803">
    <property type="term" value="F:transposase activity"/>
    <property type="evidence" value="ECO:0007669"/>
    <property type="project" value="InterPro"/>
</dbReference>
<dbReference type="Pfam" id="PF01609">
    <property type="entry name" value="DDE_Tnp_1"/>
    <property type="match status" value="1"/>
</dbReference>
<dbReference type="GO" id="GO:0006313">
    <property type="term" value="P:DNA transposition"/>
    <property type="evidence" value="ECO:0007669"/>
    <property type="project" value="InterPro"/>
</dbReference>
<dbReference type="GO" id="GO:0003677">
    <property type="term" value="F:DNA binding"/>
    <property type="evidence" value="ECO:0007669"/>
    <property type="project" value="InterPro"/>
</dbReference>
<dbReference type="AlphaFoldDB" id="A0A2A2T9L4"/>
<dbReference type="RefSeq" id="WP_095725129.1">
    <property type="nucleotide sequence ID" value="NZ_NTFS01000749.1"/>
</dbReference>
<feature type="region of interest" description="Disordered" evidence="1">
    <location>
        <begin position="353"/>
        <end position="372"/>
    </location>
</feature>
<proteinExistence type="predicted"/>
<protein>
    <submittedName>
        <fullName evidence="3">Transposase</fullName>
    </submittedName>
</protein>
<dbReference type="Proteomes" id="UP000218238">
    <property type="component" value="Unassembled WGS sequence"/>
</dbReference>
<organism evidence="3 4">
    <name type="scientific">Brunnivagina elsteri CCALA 953</name>
    <dbReference type="NCBI Taxonomy" id="987040"/>
    <lineage>
        <taxon>Bacteria</taxon>
        <taxon>Bacillati</taxon>
        <taxon>Cyanobacteriota</taxon>
        <taxon>Cyanophyceae</taxon>
        <taxon>Nostocales</taxon>
        <taxon>Calotrichaceae</taxon>
        <taxon>Brunnivagina</taxon>
    </lineage>
</organism>
<comment type="caution">
    <text evidence="3">The sequence shown here is derived from an EMBL/GenBank/DDBJ whole genome shotgun (WGS) entry which is preliminary data.</text>
</comment>
<dbReference type="EMBL" id="NTFS01000749">
    <property type="protein sequence ID" value="PAX45693.1"/>
    <property type="molecule type" value="Genomic_DNA"/>
</dbReference>
<accession>A0A2A2T9L4</accession>
<dbReference type="OrthoDB" id="5558563at2"/>
<sequence>MSSSTQLYNQLLEYLRQYSTYRDLRHLKTLAWMINGLICSGQLSLSAWEPYVQSDAKQAQSYERRWRRFLENMRVSVEKIYLPLALLALKDWEKQRLYLALDTTVLWNRFCMIHISVVCCGRAIPLLWRVLEHNSATVAFKEYEPMLRKARWLLRLHPDIMMLADRGFANHDFLSWLQKSNWHYCIRIPCNTYLHGVRRYPTEASSIYPNRGEAAFYRNVGLWQDGLIRCNLVVAYPEAVSEHWAVVTDETPSLQTLHEYALRFCVEELFLDSKSGAFELEDSRLRNAKSLERLYLIAALALLYSTTQGMAVQIAGLRSIVDPHWNRGLSYLKIGLRWLRGVINKGRQLLTPTPLLPQDPQSSFASNKARQDYDKRSLTPKAYRRISFSRVYSFKCWV</sequence>
<keyword evidence="4" id="KW-1185">Reference proteome</keyword>
<dbReference type="InterPro" id="IPR002559">
    <property type="entry name" value="Transposase_11"/>
</dbReference>
<evidence type="ECO:0000256" key="1">
    <source>
        <dbReference type="SAM" id="MobiDB-lite"/>
    </source>
</evidence>
<evidence type="ECO:0000313" key="4">
    <source>
        <dbReference type="Proteomes" id="UP000218238"/>
    </source>
</evidence>
<evidence type="ECO:0000313" key="3">
    <source>
        <dbReference type="EMBL" id="PAX45693.1"/>
    </source>
</evidence>
<name>A0A2A2T9L4_9CYAN</name>
<feature type="domain" description="Transposase IS4-like" evidence="2">
    <location>
        <begin position="153"/>
        <end position="303"/>
    </location>
</feature>
<dbReference type="SUPFAM" id="SSF53098">
    <property type="entry name" value="Ribonuclease H-like"/>
    <property type="match status" value="1"/>
</dbReference>
<gene>
    <name evidence="3" type="ORF">CK510_30445</name>
</gene>
<reference evidence="3 4" key="1">
    <citation type="submission" date="2017-08" db="EMBL/GenBank/DDBJ databases">
        <title>Draft genome sequence of filamentous cyanobacterium Calothrix elsteri CCALA 953.</title>
        <authorList>
            <person name="Gagunashvili A.N."/>
            <person name="Elster J."/>
            <person name="Andresson O.S."/>
        </authorList>
    </citation>
    <scope>NUCLEOTIDE SEQUENCE [LARGE SCALE GENOMIC DNA]</scope>
    <source>
        <strain evidence="3 4">CCALA 953</strain>
    </source>
</reference>
<dbReference type="InterPro" id="IPR012337">
    <property type="entry name" value="RNaseH-like_sf"/>
</dbReference>
<evidence type="ECO:0000259" key="2">
    <source>
        <dbReference type="Pfam" id="PF01609"/>
    </source>
</evidence>